<name>A0A3P7LFU6_DIBLA</name>
<evidence type="ECO:0000313" key="1">
    <source>
        <dbReference type="EMBL" id="VDN10737.1"/>
    </source>
</evidence>
<dbReference type="Proteomes" id="UP000281553">
    <property type="component" value="Unassembled WGS sequence"/>
</dbReference>
<reference evidence="1 2" key="1">
    <citation type="submission" date="2018-11" db="EMBL/GenBank/DDBJ databases">
        <authorList>
            <consortium name="Pathogen Informatics"/>
        </authorList>
    </citation>
    <scope>NUCLEOTIDE SEQUENCE [LARGE SCALE GENOMIC DNA]</scope>
</reference>
<dbReference type="EMBL" id="UYRU01049847">
    <property type="protein sequence ID" value="VDN10737.1"/>
    <property type="molecule type" value="Genomic_DNA"/>
</dbReference>
<organism evidence="1 2">
    <name type="scientific">Dibothriocephalus latus</name>
    <name type="common">Fish tapeworm</name>
    <name type="synonym">Diphyllobothrium latum</name>
    <dbReference type="NCBI Taxonomy" id="60516"/>
    <lineage>
        <taxon>Eukaryota</taxon>
        <taxon>Metazoa</taxon>
        <taxon>Spiralia</taxon>
        <taxon>Lophotrochozoa</taxon>
        <taxon>Platyhelminthes</taxon>
        <taxon>Cestoda</taxon>
        <taxon>Eucestoda</taxon>
        <taxon>Diphyllobothriidea</taxon>
        <taxon>Diphyllobothriidae</taxon>
        <taxon>Dibothriocephalus</taxon>
    </lineage>
</organism>
<dbReference type="AlphaFoldDB" id="A0A3P7LFU6"/>
<sequence>MSSNAFFKPIIYPDLNPIESKLIFPDYESPDFQMLKVEDMKTEDLHLNARNEEEENDEKPEELEQLLASPGFCSSSSSWTDICGQWNEIWSCT</sequence>
<proteinExistence type="predicted"/>
<gene>
    <name evidence="1" type="ORF">DILT_LOCUS6568</name>
</gene>
<keyword evidence="2" id="KW-1185">Reference proteome</keyword>
<protein>
    <submittedName>
        <fullName evidence="1">Uncharacterized protein</fullName>
    </submittedName>
</protein>
<accession>A0A3P7LFU6</accession>
<evidence type="ECO:0000313" key="2">
    <source>
        <dbReference type="Proteomes" id="UP000281553"/>
    </source>
</evidence>